<dbReference type="eggNOG" id="COG2267">
    <property type="taxonomic scope" value="Bacteria"/>
</dbReference>
<comment type="caution">
    <text evidence="3">The sequence shown here is derived from an EMBL/GenBank/DDBJ whole genome shotgun (WGS) entry which is preliminary data.</text>
</comment>
<dbReference type="AlphaFoldDB" id="R4YXC8"/>
<proteinExistence type="predicted"/>
<dbReference type="EMBL" id="CANL01000005">
    <property type="protein sequence ID" value="CCM62833.1"/>
    <property type="molecule type" value="Genomic_DNA"/>
</dbReference>
<dbReference type="STRING" id="1229780.BN381_130391"/>
<accession>R4YXC8</accession>
<reference evidence="3 4" key="1">
    <citation type="journal article" date="2013" name="ISME J.">
        <title>Metabolic model for the filamentous 'Candidatus Microthrix parvicella' based on genomic and metagenomic analyses.</title>
        <authorList>
            <person name="Jon McIlroy S."/>
            <person name="Kristiansen R."/>
            <person name="Albertsen M."/>
            <person name="Michael Karst S."/>
            <person name="Rossetti S."/>
            <person name="Lund Nielsen J."/>
            <person name="Tandoi V."/>
            <person name="James Seviour R."/>
            <person name="Nielsen P.H."/>
        </authorList>
    </citation>
    <scope>NUCLEOTIDE SEQUENCE [LARGE SCALE GENOMIC DNA]</scope>
    <source>
        <strain evidence="3 4">RN1</strain>
    </source>
</reference>
<dbReference type="PANTHER" id="PTHR43329">
    <property type="entry name" value="EPOXIDE HYDROLASE"/>
    <property type="match status" value="1"/>
</dbReference>
<dbReference type="Proteomes" id="UP000018291">
    <property type="component" value="Unassembled WGS sequence"/>
</dbReference>
<sequence>MALTSYRNDGLTFEVDDSGGDGEVVVLLHGFPQSRTSWSKLTPHLVQAGYRVLAPDQRGYSPGARPKRRRDYAIDLLVADIVALADNAGARRFHVVGHDWGGGAAWALAERHPERLLSMTSLSTPHPRAMVAAMVRSNQALKSWYMLAFQLPWLPEAAISSKRGGTRVRQALIDAGMAPAEAESRLDMLRGGAARGALGWYRALPFAGKPAGGKIRVPTLYIYSTDDVALGGKAADLTGSYVSGPYTCEVLDGVNHWIPDVAADTIAPMILDHLA</sequence>
<dbReference type="PRINTS" id="PR00111">
    <property type="entry name" value="ABHYDROLASE"/>
</dbReference>
<gene>
    <name evidence="3" type="ORF">BN381_130391</name>
</gene>
<evidence type="ECO:0000313" key="3">
    <source>
        <dbReference type="EMBL" id="CCM62833.1"/>
    </source>
</evidence>
<dbReference type="OrthoDB" id="2987348at2"/>
<dbReference type="RefSeq" id="WP_012224557.1">
    <property type="nucleotide sequence ID" value="NZ_HG422565.1"/>
</dbReference>
<evidence type="ECO:0000256" key="1">
    <source>
        <dbReference type="ARBA" id="ARBA00022801"/>
    </source>
</evidence>
<dbReference type="InterPro" id="IPR000073">
    <property type="entry name" value="AB_hydrolase_1"/>
</dbReference>
<keyword evidence="4" id="KW-1185">Reference proteome</keyword>
<dbReference type="EC" id="3.3.2.-" evidence="3"/>
<protein>
    <submittedName>
        <fullName evidence="3">Putative epoxide hydrolase</fullName>
        <ecNumber evidence="3">3.3.2.-</ecNumber>
    </submittedName>
</protein>
<evidence type="ECO:0000313" key="4">
    <source>
        <dbReference type="Proteomes" id="UP000018291"/>
    </source>
</evidence>
<dbReference type="InterPro" id="IPR000639">
    <property type="entry name" value="Epox_hydrolase-like"/>
</dbReference>
<dbReference type="SUPFAM" id="SSF53474">
    <property type="entry name" value="alpha/beta-Hydrolases"/>
    <property type="match status" value="1"/>
</dbReference>
<dbReference type="InterPro" id="IPR029058">
    <property type="entry name" value="AB_hydrolase_fold"/>
</dbReference>
<dbReference type="GO" id="GO:0016787">
    <property type="term" value="F:hydrolase activity"/>
    <property type="evidence" value="ECO:0007669"/>
    <property type="project" value="UniProtKB-KW"/>
</dbReference>
<name>R4YXC8_9ACTN</name>
<dbReference type="Gene3D" id="3.40.50.1820">
    <property type="entry name" value="alpha/beta hydrolase"/>
    <property type="match status" value="1"/>
</dbReference>
<dbReference type="HOGENOM" id="CLU_020336_7_3_11"/>
<evidence type="ECO:0000259" key="2">
    <source>
        <dbReference type="Pfam" id="PF00561"/>
    </source>
</evidence>
<feature type="domain" description="AB hydrolase-1" evidence="2">
    <location>
        <begin position="24"/>
        <end position="258"/>
    </location>
</feature>
<dbReference type="PRINTS" id="PR00412">
    <property type="entry name" value="EPOXHYDRLASE"/>
</dbReference>
<organism evidence="3 4">
    <name type="scientific">Candidatus Neomicrothrix parvicella RN1</name>
    <dbReference type="NCBI Taxonomy" id="1229780"/>
    <lineage>
        <taxon>Bacteria</taxon>
        <taxon>Bacillati</taxon>
        <taxon>Actinomycetota</taxon>
        <taxon>Acidimicrobiia</taxon>
        <taxon>Acidimicrobiales</taxon>
        <taxon>Microthrixaceae</taxon>
        <taxon>Candidatus Neomicrothrix</taxon>
    </lineage>
</organism>
<keyword evidence="1 3" id="KW-0378">Hydrolase</keyword>
<dbReference type="Pfam" id="PF00561">
    <property type="entry name" value="Abhydrolase_1"/>
    <property type="match status" value="1"/>
</dbReference>